<dbReference type="EMBL" id="JABCIY010000209">
    <property type="protein sequence ID" value="KAF7188366.1"/>
    <property type="molecule type" value="Genomic_DNA"/>
</dbReference>
<evidence type="ECO:0000313" key="3">
    <source>
        <dbReference type="Proteomes" id="UP000660729"/>
    </source>
</evidence>
<name>A0A8H6RC25_9PEZI</name>
<evidence type="ECO:0000259" key="1">
    <source>
        <dbReference type="Pfam" id="PF01575"/>
    </source>
</evidence>
<proteinExistence type="predicted"/>
<feature type="domain" description="MaoC-like" evidence="1">
    <location>
        <begin position="256"/>
        <end position="309"/>
    </location>
</feature>
<dbReference type="InterPro" id="IPR002539">
    <property type="entry name" value="MaoC-like_dom"/>
</dbReference>
<dbReference type="PANTHER" id="PTHR43841:SF1">
    <property type="entry name" value="3-HYDROXYACYL-THIOESTER DEHYDRATASE X"/>
    <property type="match status" value="1"/>
</dbReference>
<dbReference type="InterPro" id="IPR029069">
    <property type="entry name" value="HotDog_dom_sf"/>
</dbReference>
<dbReference type="SUPFAM" id="SSF54637">
    <property type="entry name" value="Thioesterase/thiol ester dehydrase-isomerase"/>
    <property type="match status" value="1"/>
</dbReference>
<dbReference type="Pfam" id="PF01575">
    <property type="entry name" value="MaoC_dehydratas"/>
    <property type="match status" value="1"/>
</dbReference>
<sequence>MLKIFLGAVFLLGASLTWMLFRQKPSAPPGRKPTHFTLDKSPNHINAFDIIQLIARATLKQVLGYSPTLYADSSTSQQFILPAIRAEGLLHVDEHDEEMFKDALRVDFRKELGPELNQINPIFLVAQTVPLVILALVQRICPIKPLGAVNTRNKIKVLNPSFCRDINAIKAAAQDGTLRYDINFGGADMPGHRRKRGVEFCITIEIIRESELVMLQELWFLQFLPTSTQPLYEAGDDRKTELDVPDPRRPWRTSGEVELKLNRKDPKRWAATSKDYNPIHVSRLGAKLFGFPSVIAHGNHIAALALECLRGDWTHCSTFETAQHICWLSQEPFSIEMAFLRPLALPNRAIMHWESEGDETKTKTASGLIMGVKRKGSGVGLEKRIYTSIKLENLETSSTDST</sequence>
<comment type="caution">
    <text evidence="2">The sequence shown here is derived from an EMBL/GenBank/DDBJ whole genome shotgun (WGS) entry which is preliminary data.</text>
</comment>
<dbReference type="Gene3D" id="3.10.129.10">
    <property type="entry name" value="Hotdog Thioesterase"/>
    <property type="match status" value="1"/>
</dbReference>
<dbReference type="Proteomes" id="UP000660729">
    <property type="component" value="Unassembled WGS sequence"/>
</dbReference>
<keyword evidence="3" id="KW-1185">Reference proteome</keyword>
<gene>
    <name evidence="2" type="ORF">HII31_10028</name>
</gene>
<evidence type="ECO:0000313" key="2">
    <source>
        <dbReference type="EMBL" id="KAF7188366.1"/>
    </source>
</evidence>
<dbReference type="AlphaFoldDB" id="A0A8H6RC25"/>
<dbReference type="PANTHER" id="PTHR43841">
    <property type="entry name" value="3-HYDROXYACYL-THIOESTER DEHYDRATASE HTDX-RELATED"/>
    <property type="match status" value="1"/>
</dbReference>
<accession>A0A8H6RC25</accession>
<reference evidence="2" key="1">
    <citation type="submission" date="2020-04" db="EMBL/GenBank/DDBJ databases">
        <title>Draft genome resource of the tomato pathogen Pseudocercospora fuligena.</title>
        <authorList>
            <person name="Zaccaron A."/>
        </authorList>
    </citation>
    <scope>NUCLEOTIDE SEQUENCE</scope>
    <source>
        <strain evidence="2">PF001</strain>
    </source>
</reference>
<dbReference type="OrthoDB" id="533830at2759"/>
<protein>
    <submittedName>
        <fullName evidence="2">3-hydroxyacyl-thioester dehydratase X</fullName>
    </submittedName>
</protein>
<organism evidence="2 3">
    <name type="scientific">Pseudocercospora fuligena</name>
    <dbReference type="NCBI Taxonomy" id="685502"/>
    <lineage>
        <taxon>Eukaryota</taxon>
        <taxon>Fungi</taxon>
        <taxon>Dikarya</taxon>
        <taxon>Ascomycota</taxon>
        <taxon>Pezizomycotina</taxon>
        <taxon>Dothideomycetes</taxon>
        <taxon>Dothideomycetidae</taxon>
        <taxon>Mycosphaerellales</taxon>
        <taxon>Mycosphaerellaceae</taxon>
        <taxon>Pseudocercospora</taxon>
    </lineage>
</organism>